<evidence type="ECO:0000256" key="3">
    <source>
        <dbReference type="ARBA" id="ARBA00023163"/>
    </source>
</evidence>
<keyword evidence="3" id="KW-0804">Transcription</keyword>
<keyword evidence="1" id="KW-0805">Transcription regulation</keyword>
<dbReference type="CDD" id="cd00090">
    <property type="entry name" value="HTH_ARSR"/>
    <property type="match status" value="1"/>
</dbReference>
<dbReference type="PROSITE" id="PS50987">
    <property type="entry name" value="HTH_ARSR_2"/>
    <property type="match status" value="1"/>
</dbReference>
<dbReference type="InterPro" id="IPR036388">
    <property type="entry name" value="WH-like_DNA-bd_sf"/>
</dbReference>
<dbReference type="InterPro" id="IPR036390">
    <property type="entry name" value="WH_DNA-bd_sf"/>
</dbReference>
<sequence length="118" mass="13516">MAKNTCDVDLIHLEDVNYCKEEIQELPLDNLLQQLKLVADEKRFKILYSLSLKEELCVCDIANILDSSIATTSHHLQQLKKIGAVDSRKQGKLLYYHLINKDLLSIIQFVLSMTKEVA</sequence>
<comment type="caution">
    <text evidence="5">The sequence shown here is derived from an EMBL/GenBank/DDBJ whole genome shotgun (WGS) entry which is preliminary data.</text>
</comment>
<keyword evidence="2" id="KW-0238">DNA-binding</keyword>
<evidence type="ECO:0000259" key="4">
    <source>
        <dbReference type="PROSITE" id="PS50987"/>
    </source>
</evidence>
<dbReference type="PRINTS" id="PR00778">
    <property type="entry name" value="HTHARSR"/>
</dbReference>
<dbReference type="PROSITE" id="PS00846">
    <property type="entry name" value="HTH_ARSR_1"/>
    <property type="match status" value="1"/>
</dbReference>
<evidence type="ECO:0000313" key="5">
    <source>
        <dbReference type="EMBL" id="MBO0475522.1"/>
    </source>
</evidence>
<dbReference type="Pfam" id="PF01022">
    <property type="entry name" value="HTH_5"/>
    <property type="match status" value="1"/>
</dbReference>
<evidence type="ECO:0000313" key="6">
    <source>
        <dbReference type="Proteomes" id="UP000664857"/>
    </source>
</evidence>
<dbReference type="InterPro" id="IPR011991">
    <property type="entry name" value="ArsR-like_HTH"/>
</dbReference>
<evidence type="ECO:0000256" key="1">
    <source>
        <dbReference type="ARBA" id="ARBA00023015"/>
    </source>
</evidence>
<name>A0ABS3HP54_9ENTE</name>
<accession>A0ABS3HP54</accession>
<dbReference type="InterPro" id="IPR051081">
    <property type="entry name" value="HTH_MetalResp_TranReg"/>
</dbReference>
<dbReference type="Gene3D" id="1.10.10.10">
    <property type="entry name" value="Winged helix-like DNA-binding domain superfamily/Winged helix DNA-binding domain"/>
    <property type="match status" value="1"/>
</dbReference>
<protein>
    <submittedName>
        <fullName evidence="5">Helix-turn-helix transcriptional regulator</fullName>
    </submittedName>
</protein>
<dbReference type="NCBIfam" id="NF033788">
    <property type="entry name" value="HTH_metalloreg"/>
    <property type="match status" value="1"/>
</dbReference>
<dbReference type="PANTHER" id="PTHR33154:SF18">
    <property type="entry name" value="ARSENICAL RESISTANCE OPERON REPRESSOR"/>
    <property type="match status" value="1"/>
</dbReference>
<dbReference type="SMART" id="SM00418">
    <property type="entry name" value="HTH_ARSR"/>
    <property type="match status" value="1"/>
</dbReference>
<dbReference type="InterPro" id="IPR018334">
    <property type="entry name" value="ArsR_HTH"/>
</dbReference>
<dbReference type="PANTHER" id="PTHR33154">
    <property type="entry name" value="TRANSCRIPTIONAL REGULATOR, ARSR FAMILY"/>
    <property type="match status" value="1"/>
</dbReference>
<dbReference type="SUPFAM" id="SSF46785">
    <property type="entry name" value="Winged helix' DNA-binding domain"/>
    <property type="match status" value="1"/>
</dbReference>
<dbReference type="Proteomes" id="UP000664857">
    <property type="component" value="Unassembled WGS sequence"/>
</dbReference>
<dbReference type="EMBL" id="JAFLVX010000002">
    <property type="protein sequence ID" value="MBO0475522.1"/>
    <property type="molecule type" value="Genomic_DNA"/>
</dbReference>
<reference evidence="5 6" key="1">
    <citation type="submission" date="2021-03" db="EMBL/GenBank/DDBJ databases">
        <title>Enterococcal diversity collection.</title>
        <authorList>
            <person name="Gilmore M.S."/>
            <person name="Schwartzman J."/>
            <person name="Van Tyne D."/>
            <person name="Martin M."/>
            <person name="Earl A.M."/>
            <person name="Manson A.L."/>
            <person name="Straub T."/>
            <person name="Salamzade R."/>
            <person name="Saavedra J."/>
            <person name="Lebreton F."/>
            <person name="Prichula J."/>
            <person name="Schaufler K."/>
            <person name="Gaca A."/>
            <person name="Sgardioli B."/>
            <person name="Wagenaar J."/>
            <person name="Strong T."/>
        </authorList>
    </citation>
    <scope>NUCLEOTIDE SEQUENCE [LARGE SCALE GENOMIC DNA]</scope>
    <source>
        <strain evidence="5 6">DIV0080</strain>
    </source>
</reference>
<keyword evidence="6" id="KW-1185">Reference proteome</keyword>
<organism evidence="5 6">
    <name type="scientific">Candidatus Vagococcus giribetii</name>
    <dbReference type="NCBI Taxonomy" id="2230876"/>
    <lineage>
        <taxon>Bacteria</taxon>
        <taxon>Bacillati</taxon>
        <taxon>Bacillota</taxon>
        <taxon>Bacilli</taxon>
        <taxon>Lactobacillales</taxon>
        <taxon>Enterococcaceae</taxon>
        <taxon>Vagococcus</taxon>
    </lineage>
</organism>
<dbReference type="RefSeq" id="WP_206964134.1">
    <property type="nucleotide sequence ID" value="NZ_JAFLVX010000002.1"/>
</dbReference>
<proteinExistence type="predicted"/>
<feature type="domain" description="HTH arsR-type" evidence="4">
    <location>
        <begin position="23"/>
        <end position="118"/>
    </location>
</feature>
<gene>
    <name evidence="5" type="ORF">DOK76_00485</name>
</gene>
<evidence type="ECO:0000256" key="2">
    <source>
        <dbReference type="ARBA" id="ARBA00023125"/>
    </source>
</evidence>
<dbReference type="InterPro" id="IPR001845">
    <property type="entry name" value="HTH_ArsR_DNA-bd_dom"/>
</dbReference>